<protein>
    <submittedName>
        <fullName evidence="2">NADAR</fullName>
    </submittedName>
</protein>
<dbReference type="Pfam" id="PF08719">
    <property type="entry name" value="NADAR"/>
    <property type="match status" value="1"/>
</dbReference>
<gene>
    <name evidence="3" type="ORF">UFOVP1247_159</name>
    <name evidence="2" type="ORF">UFOVP970_199</name>
</gene>
<dbReference type="NCBIfam" id="TIGR02464">
    <property type="entry name" value="ribofla_fusion"/>
    <property type="match status" value="1"/>
</dbReference>
<accession>A0A6J5PUI1</accession>
<organism evidence="2">
    <name type="scientific">uncultured Caudovirales phage</name>
    <dbReference type="NCBI Taxonomy" id="2100421"/>
    <lineage>
        <taxon>Viruses</taxon>
        <taxon>Duplodnaviria</taxon>
        <taxon>Heunggongvirae</taxon>
        <taxon>Uroviricota</taxon>
        <taxon>Caudoviricetes</taxon>
        <taxon>Peduoviridae</taxon>
        <taxon>Maltschvirus</taxon>
        <taxon>Maltschvirus maltsch</taxon>
    </lineage>
</organism>
<evidence type="ECO:0000313" key="3">
    <source>
        <dbReference type="EMBL" id="CAB4193788.1"/>
    </source>
</evidence>
<dbReference type="CDD" id="cd15457">
    <property type="entry name" value="NADAR"/>
    <property type="match status" value="1"/>
</dbReference>
<dbReference type="EMBL" id="LR796916">
    <property type="protein sequence ID" value="CAB4175443.1"/>
    <property type="molecule type" value="Genomic_DNA"/>
</dbReference>
<reference evidence="2" key="1">
    <citation type="submission" date="2020-05" db="EMBL/GenBank/DDBJ databases">
        <authorList>
            <person name="Chiriac C."/>
            <person name="Salcher M."/>
            <person name="Ghai R."/>
            <person name="Kavagutti S V."/>
        </authorList>
    </citation>
    <scope>NUCLEOTIDE SEQUENCE</scope>
</reference>
<dbReference type="InterPro" id="IPR012816">
    <property type="entry name" value="NADAR"/>
</dbReference>
<sequence length="167" mass="19570">MKQYTKYTFFYRTRNPFSNWHPCTFEDEEGNEYNCSEQWMMAGKAKLFGDEETREDILFERDPGKQKALGRKVKNFDSSIWNEFAKQIVYDGCYLKFTQNPKLLAFLLETEGTLLVEAAAYDTVWGIGLSEDDPKIHDPKNWRGTNWLGEVLTQLRDDLINSKQSNL</sequence>
<dbReference type="SUPFAM" id="SSF143990">
    <property type="entry name" value="YbiA-like"/>
    <property type="match status" value="1"/>
</dbReference>
<dbReference type="InterPro" id="IPR037238">
    <property type="entry name" value="YbiA-like_sf"/>
</dbReference>
<evidence type="ECO:0000259" key="1">
    <source>
        <dbReference type="Pfam" id="PF08719"/>
    </source>
</evidence>
<dbReference type="EMBL" id="LR797195">
    <property type="protein sequence ID" value="CAB4193788.1"/>
    <property type="molecule type" value="Genomic_DNA"/>
</dbReference>
<dbReference type="Gene3D" id="1.10.357.40">
    <property type="entry name" value="YbiA-like"/>
    <property type="match status" value="1"/>
</dbReference>
<proteinExistence type="predicted"/>
<feature type="domain" description="NADAR" evidence="1">
    <location>
        <begin position="9"/>
        <end position="159"/>
    </location>
</feature>
<evidence type="ECO:0000313" key="2">
    <source>
        <dbReference type="EMBL" id="CAB4175443.1"/>
    </source>
</evidence>
<name>A0A6J5PUI1_9CAUD</name>